<dbReference type="GO" id="GO:0015421">
    <property type="term" value="F:ABC-type oligopeptide transporter activity"/>
    <property type="evidence" value="ECO:0007669"/>
    <property type="project" value="TreeGrafter"/>
</dbReference>
<dbReference type="PROSITE" id="PS50893">
    <property type="entry name" value="ABC_TRANSPORTER_2"/>
    <property type="match status" value="1"/>
</dbReference>
<dbReference type="AlphaFoldDB" id="A0A0C2R9V7"/>
<evidence type="ECO:0000256" key="6">
    <source>
        <dbReference type="ARBA" id="ARBA00022840"/>
    </source>
</evidence>
<dbReference type="OrthoDB" id="9770415at2"/>
<proteinExistence type="predicted"/>
<dbReference type="PATRIC" id="fig|220754.4.peg.2417"/>
<feature type="transmembrane region" description="Helical" evidence="9">
    <location>
        <begin position="133"/>
        <end position="150"/>
    </location>
</feature>
<keyword evidence="2" id="KW-0813">Transport</keyword>
<dbReference type="FunFam" id="3.40.50.300:FF:000221">
    <property type="entry name" value="Multidrug ABC transporter ATP-binding protein"/>
    <property type="match status" value="1"/>
</dbReference>
<keyword evidence="7 9" id="KW-1133">Transmembrane helix</keyword>
<evidence type="ECO:0000313" key="13">
    <source>
        <dbReference type="Proteomes" id="UP000031972"/>
    </source>
</evidence>
<accession>A0A0C2R9V7</accession>
<dbReference type="Proteomes" id="UP000031972">
    <property type="component" value="Unassembled WGS sequence"/>
</dbReference>
<feature type="transmembrane region" description="Helical" evidence="9">
    <location>
        <begin position="52"/>
        <end position="76"/>
    </location>
</feature>
<feature type="transmembrane region" description="Helical" evidence="9">
    <location>
        <begin position="156"/>
        <end position="174"/>
    </location>
</feature>
<keyword evidence="4 9" id="KW-0812">Transmembrane</keyword>
<keyword evidence="8 9" id="KW-0472">Membrane</keyword>
<evidence type="ECO:0000256" key="8">
    <source>
        <dbReference type="ARBA" id="ARBA00023136"/>
    </source>
</evidence>
<dbReference type="InterPro" id="IPR027417">
    <property type="entry name" value="P-loop_NTPase"/>
</dbReference>
<dbReference type="InterPro" id="IPR039421">
    <property type="entry name" value="Type_1_exporter"/>
</dbReference>
<feature type="transmembrane region" description="Helical" evidence="9">
    <location>
        <begin position="12"/>
        <end position="40"/>
    </location>
</feature>
<evidence type="ECO:0000259" key="10">
    <source>
        <dbReference type="PROSITE" id="PS50893"/>
    </source>
</evidence>
<feature type="transmembrane region" description="Helical" evidence="9">
    <location>
        <begin position="278"/>
        <end position="296"/>
    </location>
</feature>
<evidence type="ECO:0000256" key="9">
    <source>
        <dbReference type="SAM" id="Phobius"/>
    </source>
</evidence>
<dbReference type="GO" id="GO:0016887">
    <property type="term" value="F:ATP hydrolysis activity"/>
    <property type="evidence" value="ECO:0007669"/>
    <property type="project" value="InterPro"/>
</dbReference>
<name>A0A0C2R9V7_9BACL</name>
<dbReference type="Gene3D" id="1.20.1560.10">
    <property type="entry name" value="ABC transporter type 1, transmembrane domain"/>
    <property type="match status" value="1"/>
</dbReference>
<comment type="caution">
    <text evidence="12">The sequence shown here is derived from an EMBL/GenBank/DDBJ whole genome shotgun (WGS) entry which is preliminary data.</text>
</comment>
<evidence type="ECO:0000259" key="11">
    <source>
        <dbReference type="PROSITE" id="PS50929"/>
    </source>
</evidence>
<evidence type="ECO:0000313" key="12">
    <source>
        <dbReference type="EMBL" id="KIL47080.1"/>
    </source>
</evidence>
<dbReference type="PANTHER" id="PTHR43394:SF1">
    <property type="entry name" value="ATP-BINDING CASSETTE SUB-FAMILY B MEMBER 10, MITOCHONDRIAL"/>
    <property type="match status" value="1"/>
</dbReference>
<evidence type="ECO:0000256" key="2">
    <source>
        <dbReference type="ARBA" id="ARBA00022448"/>
    </source>
</evidence>
<dbReference type="PROSITE" id="PS50929">
    <property type="entry name" value="ABC_TM1F"/>
    <property type="match status" value="1"/>
</dbReference>
<reference evidence="12 13" key="1">
    <citation type="submission" date="2015-01" db="EMBL/GenBank/DDBJ databases">
        <title>Jeotgalibacillus campisalis genome sequencing.</title>
        <authorList>
            <person name="Goh K.M."/>
            <person name="Chan K.-G."/>
            <person name="Yaakop A.S."/>
            <person name="Ee R."/>
            <person name="Gan H.M."/>
            <person name="Chan C.S."/>
        </authorList>
    </citation>
    <scope>NUCLEOTIDE SEQUENCE [LARGE SCALE GENOMIC DNA]</scope>
    <source>
        <strain evidence="12 13">SF-57</strain>
    </source>
</reference>
<dbReference type="Gene3D" id="3.40.50.300">
    <property type="entry name" value="P-loop containing nucleotide triphosphate hydrolases"/>
    <property type="match status" value="1"/>
</dbReference>
<evidence type="ECO:0000256" key="3">
    <source>
        <dbReference type="ARBA" id="ARBA00022475"/>
    </source>
</evidence>
<dbReference type="PANTHER" id="PTHR43394">
    <property type="entry name" value="ATP-DEPENDENT PERMEASE MDL1, MITOCHONDRIAL"/>
    <property type="match status" value="1"/>
</dbReference>
<dbReference type="GO" id="GO:0005886">
    <property type="term" value="C:plasma membrane"/>
    <property type="evidence" value="ECO:0007669"/>
    <property type="project" value="UniProtKB-SubCell"/>
</dbReference>
<dbReference type="InterPro" id="IPR003593">
    <property type="entry name" value="AAA+_ATPase"/>
</dbReference>
<keyword evidence="5" id="KW-0547">Nucleotide-binding</keyword>
<evidence type="ECO:0000256" key="4">
    <source>
        <dbReference type="ARBA" id="ARBA00022692"/>
    </source>
</evidence>
<dbReference type="InterPro" id="IPR017871">
    <property type="entry name" value="ABC_transporter-like_CS"/>
</dbReference>
<dbReference type="SUPFAM" id="SSF52540">
    <property type="entry name" value="P-loop containing nucleoside triphosphate hydrolases"/>
    <property type="match status" value="1"/>
</dbReference>
<dbReference type="PROSITE" id="PS00211">
    <property type="entry name" value="ABC_TRANSPORTER_1"/>
    <property type="match status" value="1"/>
</dbReference>
<evidence type="ECO:0000256" key="5">
    <source>
        <dbReference type="ARBA" id="ARBA00022741"/>
    </source>
</evidence>
<gene>
    <name evidence="12" type="ORF">KR50_24020</name>
</gene>
<evidence type="ECO:0000256" key="1">
    <source>
        <dbReference type="ARBA" id="ARBA00004651"/>
    </source>
</evidence>
<sequence>MKRIFPFLTPYRIAIIIALSLMLMELVVELIQPLLIARIIDDGILEQDVSVVILWGSVLIGCSLLAFAAGVTNSFYSSHVSQSFGFDVREALYDKVQSFSFTNFSKTPTSSLITRLTNDVTMLQNTVFMSLRIMMRAPLLVIGSVIMALFVNWRLALILVVAVPVLVAFLLFIMRRAGGLFKLVQERVDHVNNVMQENLAGIRLIKAFLRAQHEIKRFKQSSEVLMENTVKALRLVEVTMPIILLVMNAGILVILWYGSVEVTTNRASVGDVVAVVNYATRMTGALSIVTMIIMVFSRAKASSNRIGEVLETEVDLMDKEASETHVIQNGSIEFDNVTFVYPETTVEVLRSLSFSIEGGKRVSIVGATGSGKSTLFQLIPRLYDLTGGEIRIDKKDITSFKLENLRQQIGFVPQEAMLFTGTVRDNIAWGDQDASFEEIQEACKRAQIHDTIINLPKQYDTQLGQKGVNLSGGQKQRLSIARALVRKPAILLMDDSTSALDMKTESDLLESLNDLSCTTIMITQKISTTMASDLILLLDEGELLAMGTHKELLKRSPLYMKIVESQIGKEALTLAQRSH</sequence>
<dbReference type="InterPro" id="IPR011527">
    <property type="entry name" value="ABC1_TM_dom"/>
</dbReference>
<dbReference type="SMART" id="SM00382">
    <property type="entry name" value="AAA"/>
    <property type="match status" value="1"/>
</dbReference>
<dbReference type="InterPro" id="IPR003439">
    <property type="entry name" value="ABC_transporter-like_ATP-bd"/>
</dbReference>
<dbReference type="InterPro" id="IPR036640">
    <property type="entry name" value="ABC1_TM_sf"/>
</dbReference>
<dbReference type="CDD" id="cd18548">
    <property type="entry name" value="ABC_6TM_Tm287_like"/>
    <property type="match status" value="1"/>
</dbReference>
<feature type="domain" description="ABC transmembrane type-1" evidence="11">
    <location>
        <begin position="16"/>
        <end position="298"/>
    </location>
</feature>
<keyword evidence="6" id="KW-0067">ATP-binding</keyword>
<evidence type="ECO:0000256" key="7">
    <source>
        <dbReference type="ARBA" id="ARBA00022989"/>
    </source>
</evidence>
<dbReference type="GO" id="GO:0005524">
    <property type="term" value="F:ATP binding"/>
    <property type="evidence" value="ECO:0007669"/>
    <property type="project" value="UniProtKB-KW"/>
</dbReference>
<feature type="transmembrane region" description="Helical" evidence="9">
    <location>
        <begin position="235"/>
        <end position="258"/>
    </location>
</feature>
<dbReference type="EMBL" id="JXRR01000015">
    <property type="protein sequence ID" value="KIL47080.1"/>
    <property type="molecule type" value="Genomic_DNA"/>
</dbReference>
<comment type="subcellular location">
    <subcellularLocation>
        <location evidence="1">Cell membrane</location>
        <topology evidence="1">Multi-pass membrane protein</topology>
    </subcellularLocation>
</comment>
<dbReference type="Pfam" id="PF00664">
    <property type="entry name" value="ABC_membrane"/>
    <property type="match status" value="1"/>
</dbReference>
<dbReference type="RefSeq" id="WP_041058530.1">
    <property type="nucleotide sequence ID" value="NZ_JXRR01000015.1"/>
</dbReference>
<dbReference type="SUPFAM" id="SSF90123">
    <property type="entry name" value="ABC transporter transmembrane region"/>
    <property type="match status" value="1"/>
</dbReference>
<feature type="domain" description="ABC transporter" evidence="10">
    <location>
        <begin position="332"/>
        <end position="565"/>
    </location>
</feature>
<keyword evidence="13" id="KW-1185">Reference proteome</keyword>
<protein>
    <submittedName>
        <fullName evidence="12">ABC transporter</fullName>
    </submittedName>
</protein>
<dbReference type="Pfam" id="PF00005">
    <property type="entry name" value="ABC_tran"/>
    <property type="match status" value="1"/>
</dbReference>
<keyword evidence="3" id="KW-1003">Cell membrane</keyword>
<organism evidence="12 13">
    <name type="scientific">Jeotgalibacillus campisalis</name>
    <dbReference type="NCBI Taxonomy" id="220754"/>
    <lineage>
        <taxon>Bacteria</taxon>
        <taxon>Bacillati</taxon>
        <taxon>Bacillota</taxon>
        <taxon>Bacilli</taxon>
        <taxon>Bacillales</taxon>
        <taxon>Caryophanaceae</taxon>
        <taxon>Jeotgalibacillus</taxon>
    </lineage>
</organism>